<accession>A0A8J6J470</accession>
<dbReference type="GO" id="GO:0046872">
    <property type="term" value="F:metal ion binding"/>
    <property type="evidence" value="ECO:0007669"/>
    <property type="project" value="InterPro"/>
</dbReference>
<keyword evidence="3" id="KW-1185">Reference proteome</keyword>
<dbReference type="SUPFAM" id="SSF63411">
    <property type="entry name" value="LuxS/MPP-like metallohydrolase"/>
    <property type="match status" value="2"/>
</dbReference>
<name>A0A8J6J470_9FIRM</name>
<dbReference type="PANTHER" id="PTHR11851">
    <property type="entry name" value="METALLOPROTEASE"/>
    <property type="match status" value="1"/>
</dbReference>
<proteinExistence type="predicted"/>
<evidence type="ECO:0000259" key="1">
    <source>
        <dbReference type="Pfam" id="PF05193"/>
    </source>
</evidence>
<reference evidence="2" key="1">
    <citation type="submission" date="2020-08" db="EMBL/GenBank/DDBJ databases">
        <title>Genome public.</title>
        <authorList>
            <person name="Liu C."/>
            <person name="Sun Q."/>
        </authorList>
    </citation>
    <scope>NUCLEOTIDE SEQUENCE</scope>
    <source>
        <strain evidence="2">NSJ-52</strain>
    </source>
</reference>
<dbReference type="InterPro" id="IPR007863">
    <property type="entry name" value="Peptidase_M16_C"/>
</dbReference>
<dbReference type="RefSeq" id="WP_155146405.1">
    <property type="nucleotide sequence ID" value="NZ_JACOPQ010000002.1"/>
</dbReference>
<gene>
    <name evidence="2" type="ORF">H8S62_02470</name>
</gene>
<dbReference type="Proteomes" id="UP000607645">
    <property type="component" value="Unassembled WGS sequence"/>
</dbReference>
<organism evidence="2 3">
    <name type="scientific">Lawsonibacter faecis</name>
    <dbReference type="NCBI Taxonomy" id="2763052"/>
    <lineage>
        <taxon>Bacteria</taxon>
        <taxon>Bacillati</taxon>
        <taxon>Bacillota</taxon>
        <taxon>Clostridia</taxon>
        <taxon>Eubacteriales</taxon>
        <taxon>Oscillospiraceae</taxon>
        <taxon>Lawsonibacter</taxon>
    </lineage>
</organism>
<dbReference type="NCBIfam" id="NF047422">
    <property type="entry name" value="YfmF_fam"/>
    <property type="match status" value="1"/>
</dbReference>
<dbReference type="AlphaFoldDB" id="A0A8J6J470"/>
<evidence type="ECO:0000313" key="2">
    <source>
        <dbReference type="EMBL" id="MBC5735877.1"/>
    </source>
</evidence>
<protein>
    <submittedName>
        <fullName evidence="2">Insulinase family protein</fullName>
    </submittedName>
</protein>
<feature type="domain" description="Peptidase M16 C-terminal" evidence="1">
    <location>
        <begin position="184"/>
        <end position="364"/>
    </location>
</feature>
<evidence type="ECO:0000313" key="3">
    <source>
        <dbReference type="Proteomes" id="UP000607645"/>
    </source>
</evidence>
<dbReference type="Gene3D" id="3.30.830.10">
    <property type="entry name" value="Metalloenzyme, LuxS/M16 peptidase-like"/>
    <property type="match status" value="2"/>
</dbReference>
<dbReference type="InterPro" id="IPR050361">
    <property type="entry name" value="MPP/UQCRC_Complex"/>
</dbReference>
<dbReference type="Pfam" id="PF05193">
    <property type="entry name" value="Peptidase_M16_C"/>
    <property type="match status" value="1"/>
</dbReference>
<comment type="caution">
    <text evidence="2">The sequence shown here is derived from an EMBL/GenBank/DDBJ whole genome shotgun (WGS) entry which is preliminary data.</text>
</comment>
<dbReference type="PANTHER" id="PTHR11851:SF186">
    <property type="entry name" value="INACTIVE METALLOPROTEASE YMFF-RELATED"/>
    <property type="match status" value="1"/>
</dbReference>
<dbReference type="InterPro" id="IPR011249">
    <property type="entry name" value="Metalloenz_LuxS/M16"/>
</dbReference>
<sequence>MTNVTHRELLPGVNLTAVHTTKFKSAYLGLQLLAPIDAVSASMGALIPMVLRRGTERFPGLEAVSAALDELYGGAIEPMVRKKGETQCVGFIGSFLDDAYTPDGGRLLESATGLMGELLLHPATENGRFVPAYVEGERSNLIDAIRAQINDKRQYAALRLVQLMCRDEAYGVDRLGSEASAAAITGERLWARYRELLRTARMELYYCGSADTDRVEAAFRAALAGLERAEADELVALECAVRGGRGQAEPRCYEDALDVTQGKLALGFRTGGSSIWEDDYPALMMLNALYGGTTTSKLFLNVREKRSLCYYASSQLEKLKGLMLVSSGVEFDKKQEAQDEILAQLENCRQGRFDAQELEAARRSVVSSLGALTDSQSRLEDYWLGQAAAGVDETPEALSARLERVNAQQVQAAANKLELDTVYFLKGKEA</sequence>
<dbReference type="EMBL" id="JACOPQ010000002">
    <property type="protein sequence ID" value="MBC5735877.1"/>
    <property type="molecule type" value="Genomic_DNA"/>
</dbReference>